<name>A0A916VVI3_9HYPH</name>
<reference evidence="1 2" key="1">
    <citation type="journal article" date="2014" name="Int. J. Syst. Evol. Microbiol.">
        <title>Complete genome sequence of Corynebacterium casei LMG S-19264T (=DSM 44701T), isolated from a smear-ripened cheese.</title>
        <authorList>
            <consortium name="US DOE Joint Genome Institute (JGI-PGF)"/>
            <person name="Walter F."/>
            <person name="Albersmeier A."/>
            <person name="Kalinowski J."/>
            <person name="Ruckert C."/>
        </authorList>
    </citation>
    <scope>NUCLEOTIDE SEQUENCE [LARGE SCALE GENOMIC DNA]</scope>
    <source>
        <strain evidence="1 2">CGMCC 1.15896</strain>
    </source>
</reference>
<organism evidence="1 2">
    <name type="scientific">Pelagibacterium lentulum</name>
    <dbReference type="NCBI Taxonomy" id="2029865"/>
    <lineage>
        <taxon>Bacteria</taxon>
        <taxon>Pseudomonadati</taxon>
        <taxon>Pseudomonadota</taxon>
        <taxon>Alphaproteobacteria</taxon>
        <taxon>Hyphomicrobiales</taxon>
        <taxon>Devosiaceae</taxon>
        <taxon>Pelagibacterium</taxon>
    </lineage>
</organism>
<dbReference type="Proteomes" id="UP000596977">
    <property type="component" value="Unassembled WGS sequence"/>
</dbReference>
<dbReference type="RefSeq" id="WP_127073220.1">
    <property type="nucleotide sequence ID" value="NZ_BMKB01000001.1"/>
</dbReference>
<proteinExistence type="predicted"/>
<evidence type="ECO:0000313" key="2">
    <source>
        <dbReference type="Proteomes" id="UP000596977"/>
    </source>
</evidence>
<protein>
    <submittedName>
        <fullName evidence="1">Uncharacterized protein</fullName>
    </submittedName>
</protein>
<keyword evidence="2" id="KW-1185">Reference proteome</keyword>
<evidence type="ECO:0000313" key="1">
    <source>
        <dbReference type="EMBL" id="GGA40579.1"/>
    </source>
</evidence>
<accession>A0A916VVI3</accession>
<dbReference type="AlphaFoldDB" id="A0A916VVI3"/>
<gene>
    <name evidence="1" type="ORF">GCM10011499_07690</name>
</gene>
<comment type="caution">
    <text evidence="1">The sequence shown here is derived from an EMBL/GenBank/DDBJ whole genome shotgun (WGS) entry which is preliminary data.</text>
</comment>
<sequence length="62" mass="7175">MKQTPPEVAESQFRSIVRTEKNGQFAAIRQVLKDRERILRATQKAERLQTRLAPSPTDKPEQ</sequence>
<dbReference type="EMBL" id="BMKB01000001">
    <property type="protein sequence ID" value="GGA40579.1"/>
    <property type="molecule type" value="Genomic_DNA"/>
</dbReference>